<dbReference type="EMBL" id="FNAP01000002">
    <property type="protein sequence ID" value="SDD96301.1"/>
    <property type="molecule type" value="Genomic_DNA"/>
</dbReference>
<name>A0A1G6Z189_9PROT</name>
<reference evidence="2 3" key="1">
    <citation type="submission" date="2016-10" db="EMBL/GenBank/DDBJ databases">
        <authorList>
            <person name="de Groot N.N."/>
        </authorList>
    </citation>
    <scope>NUCLEOTIDE SEQUENCE [LARGE SCALE GENOMIC DNA]</scope>
    <source>
        <strain evidence="2 3">ATCC 700224</strain>
    </source>
</reference>
<dbReference type="Gene3D" id="3.10.450.50">
    <property type="match status" value="1"/>
</dbReference>
<dbReference type="Pfam" id="PF12680">
    <property type="entry name" value="SnoaL_2"/>
    <property type="match status" value="1"/>
</dbReference>
<feature type="domain" description="SnoaL-like" evidence="1">
    <location>
        <begin position="25"/>
        <end position="126"/>
    </location>
</feature>
<accession>A0A1G6Z189</accession>
<evidence type="ECO:0000313" key="2">
    <source>
        <dbReference type="EMBL" id="SDD96301.1"/>
    </source>
</evidence>
<evidence type="ECO:0000313" key="3">
    <source>
        <dbReference type="Proteomes" id="UP000199412"/>
    </source>
</evidence>
<proteinExistence type="predicted"/>
<keyword evidence="3" id="KW-1185">Reference proteome</keyword>
<gene>
    <name evidence="2" type="ORF">SAMN05421720_102207</name>
</gene>
<dbReference type="STRING" id="69960.SAMN05421720_102207"/>
<dbReference type="OrthoDB" id="1115105at2"/>
<dbReference type="Proteomes" id="UP000199412">
    <property type="component" value="Unassembled WGS sequence"/>
</dbReference>
<organism evidence="2 3">
    <name type="scientific">Rhodospira trueperi</name>
    <dbReference type="NCBI Taxonomy" id="69960"/>
    <lineage>
        <taxon>Bacteria</taxon>
        <taxon>Pseudomonadati</taxon>
        <taxon>Pseudomonadota</taxon>
        <taxon>Alphaproteobacteria</taxon>
        <taxon>Rhodospirillales</taxon>
        <taxon>Rhodospirillaceae</taxon>
        <taxon>Rhodospira</taxon>
    </lineage>
</organism>
<dbReference type="InterPro" id="IPR037401">
    <property type="entry name" value="SnoaL-like"/>
</dbReference>
<dbReference type="InterPro" id="IPR032710">
    <property type="entry name" value="NTF2-like_dom_sf"/>
</dbReference>
<dbReference type="SUPFAM" id="SSF54427">
    <property type="entry name" value="NTF2-like"/>
    <property type="match status" value="1"/>
</dbReference>
<evidence type="ECO:0000259" key="1">
    <source>
        <dbReference type="Pfam" id="PF12680"/>
    </source>
</evidence>
<dbReference type="RefSeq" id="WP_092782699.1">
    <property type="nucleotide sequence ID" value="NZ_FNAP01000002.1"/>
</dbReference>
<dbReference type="AlphaFoldDB" id="A0A1G6Z189"/>
<sequence length="157" mass="17819">MTEADRFAEPPPPSAEVLAGAARYARLFETLTPESLGDLDAAVTDDIHFVDPFNDVTGRAALRRVFQAMYRDLEAPRFTVTHRAFDGDVGFLRWTLTARVKALRADWHIVGMTELRFAPDGRVREHIDHWDAAGQLYERLPVLGWVPRLLRRKLGHG</sequence>
<protein>
    <submittedName>
        <fullName evidence="2">SnoaL-like domain-containing protein</fullName>
    </submittedName>
</protein>